<accession>A0A133UCW7</accession>
<protein>
    <recommendedName>
        <fullName evidence="2">Solute-binding protein family 5 domain-containing protein</fullName>
    </recommendedName>
</protein>
<dbReference type="PANTHER" id="PTHR30290">
    <property type="entry name" value="PERIPLASMIC BINDING COMPONENT OF ABC TRANSPORTER"/>
    <property type="match status" value="1"/>
</dbReference>
<keyword evidence="1" id="KW-0732">Signal</keyword>
<dbReference type="GO" id="GO:1904680">
    <property type="term" value="F:peptide transmembrane transporter activity"/>
    <property type="evidence" value="ECO:0007669"/>
    <property type="project" value="TreeGrafter"/>
</dbReference>
<dbReference type="Gene3D" id="3.10.105.10">
    <property type="entry name" value="Dipeptide-binding Protein, Domain 3"/>
    <property type="match status" value="1"/>
</dbReference>
<dbReference type="InterPro" id="IPR000914">
    <property type="entry name" value="SBP_5_dom"/>
</dbReference>
<dbReference type="SUPFAM" id="SSF53850">
    <property type="entry name" value="Periplasmic binding protein-like II"/>
    <property type="match status" value="1"/>
</dbReference>
<dbReference type="GO" id="GO:0042884">
    <property type="term" value="P:microcin transport"/>
    <property type="evidence" value="ECO:0007669"/>
    <property type="project" value="TreeGrafter"/>
</dbReference>
<evidence type="ECO:0000313" key="4">
    <source>
        <dbReference type="Proteomes" id="UP000070284"/>
    </source>
</evidence>
<dbReference type="InterPro" id="IPR039424">
    <property type="entry name" value="SBP_5"/>
</dbReference>
<feature type="domain" description="Solute-binding protein family 5" evidence="2">
    <location>
        <begin position="61"/>
        <end position="470"/>
    </location>
</feature>
<comment type="caution">
    <text evidence="3">The sequence shown here is derived from an EMBL/GenBank/DDBJ whole genome shotgun (WGS) entry which is preliminary data.</text>
</comment>
<organism evidence="3 4">
    <name type="scientific">candidate division MSBL1 archaeon SCGC-AAA259E19</name>
    <dbReference type="NCBI Taxonomy" id="1698264"/>
    <lineage>
        <taxon>Archaea</taxon>
        <taxon>Methanobacteriati</taxon>
        <taxon>Methanobacteriota</taxon>
        <taxon>candidate division MSBL1</taxon>
    </lineage>
</organism>
<sequence>QSKKIPREKCFQFAHPDKGPITIFTPIEPSLNTEIWGGITELIYEPLAWTGIRPPGTEGVRMGLAKSWNWRNDGKEFVVNLYPQAHFRKGQPVEASDVTYALKKDYEYTNRFSQLFKNLESLEAEDQNTVVFHMKEGSEYSPAARVALSVNVYPKERWSDLFDEYGDNITNFPNLDLDEMNGSGPYKLVANTESQALYEHVDDYWGQSIGRYFPPEYFKDLYVVDEEQEMTLTGEGKSDWNHTIHGPAYEHMKHPETFGAYDMTADTLSGKVWPPNDVGGIILNYDIPEFRQRWLRKALTYVVDNPELAVKSEETAWGGSPTFITLGRAEIIRKYTNEEIVRETFETEVERGDVVVIKQNIQKAIEILKDHCEGSVEEGWTITDPVANPDLKGKKLGPYTISSGTAMSWQNFIKLYSRLVTTELGIELKPTFPEWGQWSSQVTNRTFDLTYQDVVFRGPIDPHQLFDQFLLEPMTGPWSGAQSMYCKYWTENYPATENTVDEIIKLRDELWSVPYGSEESIEIAHKIQEIYVPQLVEIPCFQWIGGHYWYRGVWANWPTKQDPKWYDGEHRFFHHLYPKTVRTEEFELTPGTVEAGEPATAKITLRNTADVDYNYVVKIRKGPAKAGPGPNVIVHKGLIKVPANGTKTVEMEVSLDTPGSYTLTVDDWRIDRWDVGNPIEKTLIVEKAGEAMISPTDLTLSKAEVEPGESTTISVDVSNDGDAEGSETIEITLGGET</sequence>
<dbReference type="AlphaFoldDB" id="A0A133UCW7"/>
<dbReference type="Gene3D" id="3.40.190.10">
    <property type="entry name" value="Periplasmic binding protein-like II"/>
    <property type="match status" value="1"/>
</dbReference>
<dbReference type="Proteomes" id="UP000070284">
    <property type="component" value="Unassembled WGS sequence"/>
</dbReference>
<dbReference type="PANTHER" id="PTHR30290:SF64">
    <property type="entry name" value="ABC TRANSPORTER PERIPLASMIC BINDING PROTEIN"/>
    <property type="match status" value="1"/>
</dbReference>
<proteinExistence type="predicted"/>
<feature type="non-terminal residue" evidence="3">
    <location>
        <position position="737"/>
    </location>
</feature>
<evidence type="ECO:0000313" key="3">
    <source>
        <dbReference type="EMBL" id="KXA92042.1"/>
    </source>
</evidence>
<evidence type="ECO:0000256" key="1">
    <source>
        <dbReference type="ARBA" id="ARBA00022729"/>
    </source>
</evidence>
<dbReference type="EMBL" id="LHXO01000192">
    <property type="protein sequence ID" value="KXA92042.1"/>
    <property type="molecule type" value="Genomic_DNA"/>
</dbReference>
<reference evidence="3 4" key="1">
    <citation type="journal article" date="2016" name="Sci. Rep.">
        <title>Metabolic traits of an uncultured archaeal lineage -MSBL1- from brine pools of the Red Sea.</title>
        <authorList>
            <person name="Mwirichia R."/>
            <person name="Alam I."/>
            <person name="Rashid M."/>
            <person name="Vinu M."/>
            <person name="Ba-Alawi W."/>
            <person name="Anthony Kamau A."/>
            <person name="Kamanda Ngugi D."/>
            <person name="Goker M."/>
            <person name="Klenk H.P."/>
            <person name="Bajic V."/>
            <person name="Stingl U."/>
        </authorList>
    </citation>
    <scope>NUCLEOTIDE SEQUENCE [LARGE SCALE GENOMIC DNA]</scope>
    <source>
        <strain evidence="3">SCGC-AAA259E19</strain>
    </source>
</reference>
<evidence type="ECO:0000259" key="2">
    <source>
        <dbReference type="Pfam" id="PF00496"/>
    </source>
</evidence>
<keyword evidence="4" id="KW-1185">Reference proteome</keyword>
<dbReference type="Gene3D" id="3.90.76.10">
    <property type="entry name" value="Dipeptide-binding Protein, Domain 1"/>
    <property type="match status" value="1"/>
</dbReference>
<gene>
    <name evidence="3" type="ORF">AKJ65_08130</name>
</gene>
<feature type="non-terminal residue" evidence="3">
    <location>
        <position position="1"/>
    </location>
</feature>
<dbReference type="Pfam" id="PF00496">
    <property type="entry name" value="SBP_bac_5"/>
    <property type="match status" value="1"/>
</dbReference>
<name>A0A133UCW7_9EURY</name>
<dbReference type="GO" id="GO:0015833">
    <property type="term" value="P:peptide transport"/>
    <property type="evidence" value="ECO:0007669"/>
    <property type="project" value="TreeGrafter"/>
</dbReference>